<accession>A0A3P6QK73</accession>
<proteinExistence type="predicted"/>
<dbReference type="EMBL" id="UYRU01013463">
    <property type="protein sequence ID" value="VDK49129.1"/>
    <property type="molecule type" value="Genomic_DNA"/>
</dbReference>
<dbReference type="Proteomes" id="UP000281553">
    <property type="component" value="Unassembled WGS sequence"/>
</dbReference>
<organism evidence="2 3">
    <name type="scientific">Dibothriocephalus latus</name>
    <name type="common">Fish tapeworm</name>
    <name type="synonym">Diphyllobothrium latum</name>
    <dbReference type="NCBI Taxonomy" id="60516"/>
    <lineage>
        <taxon>Eukaryota</taxon>
        <taxon>Metazoa</taxon>
        <taxon>Spiralia</taxon>
        <taxon>Lophotrochozoa</taxon>
        <taxon>Platyhelminthes</taxon>
        <taxon>Cestoda</taxon>
        <taxon>Eucestoda</taxon>
        <taxon>Diphyllobothriidea</taxon>
        <taxon>Diphyllobothriidae</taxon>
        <taxon>Dibothriocephalus</taxon>
    </lineage>
</organism>
<name>A0A3P6QK73_DIBLA</name>
<feature type="compositionally biased region" description="Gly residues" evidence="1">
    <location>
        <begin position="84"/>
        <end position="94"/>
    </location>
</feature>
<dbReference type="AlphaFoldDB" id="A0A3P6QK73"/>
<reference evidence="2 3" key="1">
    <citation type="submission" date="2018-11" db="EMBL/GenBank/DDBJ databases">
        <authorList>
            <consortium name="Pathogen Informatics"/>
        </authorList>
    </citation>
    <scope>NUCLEOTIDE SEQUENCE [LARGE SCALE GENOMIC DNA]</scope>
</reference>
<feature type="non-terminal residue" evidence="2">
    <location>
        <position position="124"/>
    </location>
</feature>
<sequence length="124" mass="12325">MGSLKISESNPVAATYLSGRPIFSTGAVTTTTMTLSGGKRPIVHKYHSFRKISPKTDDSMVATATATAAGKRVDSDPSGPQKPVGGGGGGGGGLHPSQLLKSLLECGGANRETASAVAAATTPG</sequence>
<keyword evidence="3" id="KW-1185">Reference proteome</keyword>
<feature type="region of interest" description="Disordered" evidence="1">
    <location>
        <begin position="64"/>
        <end position="98"/>
    </location>
</feature>
<evidence type="ECO:0000313" key="3">
    <source>
        <dbReference type="Proteomes" id="UP000281553"/>
    </source>
</evidence>
<evidence type="ECO:0000256" key="1">
    <source>
        <dbReference type="SAM" id="MobiDB-lite"/>
    </source>
</evidence>
<dbReference type="OrthoDB" id="10662847at2759"/>
<protein>
    <submittedName>
        <fullName evidence="2">Uncharacterized protein</fullName>
    </submittedName>
</protein>
<evidence type="ECO:0000313" key="2">
    <source>
        <dbReference type="EMBL" id="VDK49129.1"/>
    </source>
</evidence>
<gene>
    <name evidence="2" type="ORF">DILT_LOCUS1704</name>
</gene>